<dbReference type="Proteomes" id="UP000708208">
    <property type="component" value="Unassembled WGS sequence"/>
</dbReference>
<gene>
    <name evidence="1" type="ORF">AFUS01_LOCUS25538</name>
</gene>
<dbReference type="EMBL" id="CAJVCH010330309">
    <property type="protein sequence ID" value="CAG7787005.1"/>
    <property type="molecule type" value="Genomic_DNA"/>
</dbReference>
<protein>
    <submittedName>
        <fullName evidence="1">Uncharacterized protein</fullName>
    </submittedName>
</protein>
<evidence type="ECO:0000313" key="2">
    <source>
        <dbReference type="Proteomes" id="UP000708208"/>
    </source>
</evidence>
<sequence length="72" mass="8632">MSQKYCRWPSEFPGNFEQDLSSVLRISPVTITDILDYICEVWDHWRLYYHTDHLTIANSTTRFFTTTNNIQN</sequence>
<comment type="caution">
    <text evidence="1">The sequence shown here is derived from an EMBL/GenBank/DDBJ whole genome shotgun (WGS) entry which is preliminary data.</text>
</comment>
<proteinExistence type="predicted"/>
<accession>A0A8J2KHQ5</accession>
<name>A0A8J2KHQ5_9HEXA</name>
<organism evidence="1 2">
    <name type="scientific">Allacma fusca</name>
    <dbReference type="NCBI Taxonomy" id="39272"/>
    <lineage>
        <taxon>Eukaryota</taxon>
        <taxon>Metazoa</taxon>
        <taxon>Ecdysozoa</taxon>
        <taxon>Arthropoda</taxon>
        <taxon>Hexapoda</taxon>
        <taxon>Collembola</taxon>
        <taxon>Symphypleona</taxon>
        <taxon>Sminthuridae</taxon>
        <taxon>Allacma</taxon>
    </lineage>
</organism>
<reference evidence="1" key="1">
    <citation type="submission" date="2021-06" db="EMBL/GenBank/DDBJ databases">
        <authorList>
            <person name="Hodson N. C."/>
            <person name="Mongue J. A."/>
            <person name="Jaron S. K."/>
        </authorList>
    </citation>
    <scope>NUCLEOTIDE SEQUENCE</scope>
</reference>
<keyword evidence="2" id="KW-1185">Reference proteome</keyword>
<evidence type="ECO:0000313" key="1">
    <source>
        <dbReference type="EMBL" id="CAG7787005.1"/>
    </source>
</evidence>
<dbReference type="AlphaFoldDB" id="A0A8J2KHQ5"/>